<feature type="signal peptide" evidence="1">
    <location>
        <begin position="1"/>
        <end position="27"/>
    </location>
</feature>
<reference evidence="3 4" key="1">
    <citation type="submission" date="2017-09" db="EMBL/GenBank/DDBJ databases">
        <authorList>
            <person name="Ehlers B."/>
            <person name="Leendertz F.H."/>
        </authorList>
    </citation>
    <scope>NUCLEOTIDE SEQUENCE [LARGE SCALE GENOMIC DNA]</scope>
    <source>
        <strain evidence="3 4">Nm42</strain>
    </source>
</reference>
<dbReference type="Proteomes" id="UP000219335">
    <property type="component" value="Unassembled WGS sequence"/>
</dbReference>
<dbReference type="RefSeq" id="WP_097105876.1">
    <property type="nucleotide sequence ID" value="NZ_OCMU01000001.1"/>
</dbReference>
<dbReference type="EMBL" id="OCMU01000001">
    <property type="protein sequence ID" value="SOD19446.1"/>
    <property type="molecule type" value="Genomic_DNA"/>
</dbReference>
<dbReference type="Proteomes" id="UP000244110">
    <property type="component" value="Unassembled WGS sequence"/>
</dbReference>
<dbReference type="EMBL" id="QAOL01000022">
    <property type="protein sequence ID" value="PTQ83704.1"/>
    <property type="molecule type" value="Genomic_DNA"/>
</dbReference>
<gene>
    <name evidence="2" type="ORF">C8R28_102230</name>
    <name evidence="3" type="ORF">SAMN06297164_2443</name>
</gene>
<evidence type="ECO:0000313" key="3">
    <source>
        <dbReference type="EMBL" id="SOD19446.1"/>
    </source>
</evidence>
<reference evidence="2 5" key="2">
    <citation type="submission" date="2018-04" db="EMBL/GenBank/DDBJ databases">
        <title>Active sludge and wastewater microbial communities from Klosterneuburg, Austria.</title>
        <authorList>
            <person name="Wagner M."/>
        </authorList>
    </citation>
    <scope>NUCLEOTIDE SEQUENCE [LARGE SCALE GENOMIC DNA]</scope>
    <source>
        <strain evidence="2 5">Nm4</strain>
    </source>
</reference>
<proteinExistence type="predicted"/>
<feature type="chain" id="PRO_5036034575" evidence="1">
    <location>
        <begin position="28"/>
        <end position="152"/>
    </location>
</feature>
<sequence length="152" mass="15838">MAQLFFQKALTIIFTLTALGVAGVSHAHDAGATMDPEGNIASFTGYAQVTCFNDGNGPTHRLVASVQDTSLPQANLLVSLQIIKGVNAISTTDPVSGDGAFSPEISVAGGDGAYLLLVNKTGPGPRSFIVSYHCMTIDNAHTGTDIRVNQFQ</sequence>
<evidence type="ECO:0000313" key="4">
    <source>
        <dbReference type="Proteomes" id="UP000219335"/>
    </source>
</evidence>
<evidence type="ECO:0000313" key="2">
    <source>
        <dbReference type="EMBL" id="PTQ83704.1"/>
    </source>
</evidence>
<evidence type="ECO:0000313" key="5">
    <source>
        <dbReference type="Proteomes" id="UP000244110"/>
    </source>
</evidence>
<protein>
    <submittedName>
        <fullName evidence="3">Uncharacterized protein</fullName>
    </submittedName>
</protein>
<evidence type="ECO:0000256" key="1">
    <source>
        <dbReference type="SAM" id="SignalP"/>
    </source>
</evidence>
<accession>A0A286AC20</accession>
<dbReference type="AlphaFoldDB" id="A0A286AC20"/>
<keyword evidence="1" id="KW-0732">Signal</keyword>
<organism evidence="3 4">
    <name type="scientific">Nitrosomonas ureae</name>
    <dbReference type="NCBI Taxonomy" id="44577"/>
    <lineage>
        <taxon>Bacteria</taxon>
        <taxon>Pseudomonadati</taxon>
        <taxon>Pseudomonadota</taxon>
        <taxon>Betaproteobacteria</taxon>
        <taxon>Nitrosomonadales</taxon>
        <taxon>Nitrosomonadaceae</taxon>
        <taxon>Nitrosomonas</taxon>
    </lineage>
</organism>
<name>A0A286AC20_9PROT</name>